<dbReference type="EMBL" id="QFLI01000008">
    <property type="protein sequence ID" value="PXX97933.1"/>
    <property type="molecule type" value="Genomic_DNA"/>
</dbReference>
<keyword evidence="2" id="KW-0808">Transferase</keyword>
<dbReference type="InterPro" id="IPR029044">
    <property type="entry name" value="Nucleotide-diphossugar_trans"/>
</dbReference>
<dbReference type="Pfam" id="PF00535">
    <property type="entry name" value="Glycos_transf_2"/>
    <property type="match status" value="1"/>
</dbReference>
<evidence type="ECO:0000259" key="1">
    <source>
        <dbReference type="Pfam" id="PF00535"/>
    </source>
</evidence>
<comment type="caution">
    <text evidence="2">The sequence shown here is derived from an EMBL/GenBank/DDBJ whole genome shotgun (WGS) entry which is preliminary data.</text>
</comment>
<keyword evidence="3" id="KW-1185">Reference proteome</keyword>
<gene>
    <name evidence="2" type="ORF">DF185_16475</name>
</gene>
<dbReference type="Gene3D" id="3.90.550.10">
    <property type="entry name" value="Spore Coat Polysaccharide Biosynthesis Protein SpsA, Chain A"/>
    <property type="match status" value="1"/>
</dbReference>
<dbReference type="Proteomes" id="UP000248079">
    <property type="component" value="Unassembled WGS sequence"/>
</dbReference>
<dbReference type="SUPFAM" id="SSF53448">
    <property type="entry name" value="Nucleotide-diphospho-sugar transferases"/>
    <property type="match status" value="1"/>
</dbReference>
<evidence type="ECO:0000313" key="2">
    <source>
        <dbReference type="EMBL" id="PXX97933.1"/>
    </source>
</evidence>
<feature type="domain" description="Glycosyltransferase 2-like" evidence="1">
    <location>
        <begin position="7"/>
        <end position="149"/>
    </location>
</feature>
<organism evidence="2 3">
    <name type="scientific">Marinifilum breve</name>
    <dbReference type="NCBI Taxonomy" id="2184082"/>
    <lineage>
        <taxon>Bacteria</taxon>
        <taxon>Pseudomonadati</taxon>
        <taxon>Bacteroidota</taxon>
        <taxon>Bacteroidia</taxon>
        <taxon>Marinilabiliales</taxon>
        <taxon>Marinifilaceae</taxon>
    </lineage>
</organism>
<proteinExistence type="predicted"/>
<dbReference type="OrthoDB" id="199095at2"/>
<reference evidence="2 3" key="1">
    <citation type="submission" date="2018-05" db="EMBL/GenBank/DDBJ databases">
        <title>Marinifilum breve JC075T sp. nov., a marine bacterium isolated from Yongle Blue Hole in the South China Sea.</title>
        <authorList>
            <person name="Fu T."/>
        </authorList>
    </citation>
    <scope>NUCLEOTIDE SEQUENCE [LARGE SCALE GENOMIC DNA]</scope>
    <source>
        <strain evidence="2 3">JC075</strain>
    </source>
</reference>
<dbReference type="AlphaFoldDB" id="A0A2V3ZXT0"/>
<dbReference type="RefSeq" id="WP_110361865.1">
    <property type="nucleotide sequence ID" value="NZ_QFLI01000008.1"/>
</dbReference>
<dbReference type="GO" id="GO:0016758">
    <property type="term" value="F:hexosyltransferase activity"/>
    <property type="evidence" value="ECO:0007669"/>
    <property type="project" value="UniProtKB-ARBA"/>
</dbReference>
<dbReference type="InterPro" id="IPR001173">
    <property type="entry name" value="Glyco_trans_2-like"/>
</dbReference>
<dbReference type="PANTHER" id="PTHR22916:SF3">
    <property type="entry name" value="UDP-GLCNAC:BETAGAL BETA-1,3-N-ACETYLGLUCOSAMINYLTRANSFERASE-LIKE PROTEIN 1"/>
    <property type="match status" value="1"/>
</dbReference>
<name>A0A2V3ZXT0_9BACT</name>
<accession>A0A2V3ZXT0</accession>
<sequence>MDKPLVSVKTITYNHEKFIAQCIEGILNQKTNFDFEYIIGEDCSTDKTMEVIQEYAAKYPGIIRVITSENNVGATINDQRTDEACRGKYVAFCEGDDYWTDPYKLQKQVDFLEANTDYGLVHTNFSCQKGDKFLKGIRDGKNLPCGNVLSDLIRGNHIATASVCMRNDLLQAIRIGEPIRKHNWRMGDYPLWIESAARMKVHYLADDTITYRIHGTSATHGLDVMGDFRFFSDRYDIKRHYIKKFGCEDLEPFINKMYHRELLKFAIFLKDEDLRETCLQYFKDSSVGESFPYLMLSQYPIFDSLYCFVYATRKKLKMVV</sequence>
<protein>
    <submittedName>
        <fullName evidence="2">Glycosyl transferase</fullName>
    </submittedName>
</protein>
<dbReference type="PANTHER" id="PTHR22916">
    <property type="entry name" value="GLYCOSYLTRANSFERASE"/>
    <property type="match status" value="1"/>
</dbReference>
<evidence type="ECO:0000313" key="3">
    <source>
        <dbReference type="Proteomes" id="UP000248079"/>
    </source>
</evidence>